<dbReference type="AlphaFoldDB" id="A0A398BD91"/>
<reference evidence="1 2" key="1">
    <citation type="submission" date="2018-08" db="EMBL/GenBank/DDBJ databases">
        <title>Bacillus jemisoniae sp. nov., Bacillus chryseoplanitiae sp. nov., Bacillus resnikiae sp. nov., and Bacillus frankliniae sp. nov., isolated from Viking spacecraft and associated surfaces.</title>
        <authorList>
            <person name="Seuylemezian A."/>
            <person name="Vaishampayan P."/>
        </authorList>
    </citation>
    <scope>NUCLEOTIDE SEQUENCE [LARGE SCALE GENOMIC DNA]</scope>
    <source>
        <strain evidence="1 2">JJ-247</strain>
    </source>
</reference>
<dbReference type="OrthoDB" id="2988890at2"/>
<dbReference type="SUPFAM" id="SSF160755">
    <property type="entry name" value="YugN-like"/>
    <property type="match status" value="1"/>
</dbReference>
<dbReference type="EMBL" id="QWVT01000008">
    <property type="protein sequence ID" value="RID87777.1"/>
    <property type="molecule type" value="Genomic_DNA"/>
</dbReference>
<accession>A0A398BD91</accession>
<dbReference type="Gene3D" id="3.30.310.100">
    <property type="entry name" value="YugN-like"/>
    <property type="match status" value="1"/>
</dbReference>
<dbReference type="InterPro" id="IPR014967">
    <property type="entry name" value="Uncharacterised_YugN-like"/>
</dbReference>
<proteinExistence type="predicted"/>
<dbReference type="Pfam" id="PF08868">
    <property type="entry name" value="YugN"/>
    <property type="match status" value="1"/>
</dbReference>
<dbReference type="Proteomes" id="UP000265816">
    <property type="component" value="Unassembled WGS sequence"/>
</dbReference>
<protein>
    <submittedName>
        <fullName evidence="1">Uncharacterized protein</fullName>
    </submittedName>
</protein>
<sequence length="50" mass="5530">MPVKALDGDLEKDSLRVLIGTPFLLDHQFKTEVDEEGNIGNVSASLNQFK</sequence>
<name>A0A398BD91_9BACI</name>
<evidence type="ECO:0000313" key="1">
    <source>
        <dbReference type="EMBL" id="RID87777.1"/>
    </source>
</evidence>
<organism evidence="1 2">
    <name type="scientific">Mesobacillus zeae</name>
    <dbReference type="NCBI Taxonomy" id="1917180"/>
    <lineage>
        <taxon>Bacteria</taxon>
        <taxon>Bacillati</taxon>
        <taxon>Bacillota</taxon>
        <taxon>Bacilli</taxon>
        <taxon>Bacillales</taxon>
        <taxon>Bacillaceae</taxon>
        <taxon>Mesobacillus</taxon>
    </lineage>
</organism>
<comment type="caution">
    <text evidence="1">The sequence shown here is derived from an EMBL/GenBank/DDBJ whole genome shotgun (WGS) entry which is preliminary data.</text>
</comment>
<gene>
    <name evidence="1" type="ORF">D1970_02725</name>
</gene>
<evidence type="ECO:0000313" key="2">
    <source>
        <dbReference type="Proteomes" id="UP000265816"/>
    </source>
</evidence>
<dbReference type="InterPro" id="IPR036491">
    <property type="entry name" value="YugN-like_sf"/>
</dbReference>
<keyword evidence="2" id="KW-1185">Reference proteome</keyword>